<gene>
    <name evidence="1" type="ORF">LPJ66_003336</name>
</gene>
<organism evidence="1 2">
    <name type="scientific">Kickxella alabastrina</name>
    <dbReference type="NCBI Taxonomy" id="61397"/>
    <lineage>
        <taxon>Eukaryota</taxon>
        <taxon>Fungi</taxon>
        <taxon>Fungi incertae sedis</taxon>
        <taxon>Zoopagomycota</taxon>
        <taxon>Kickxellomycotina</taxon>
        <taxon>Kickxellomycetes</taxon>
        <taxon>Kickxellales</taxon>
        <taxon>Kickxellaceae</taxon>
        <taxon>Kickxella</taxon>
    </lineage>
</organism>
<evidence type="ECO:0000313" key="2">
    <source>
        <dbReference type="Proteomes" id="UP001150581"/>
    </source>
</evidence>
<protein>
    <submittedName>
        <fullName evidence="1">Uncharacterized protein</fullName>
    </submittedName>
</protein>
<name>A0ACC1IMD7_9FUNG</name>
<evidence type="ECO:0000313" key="1">
    <source>
        <dbReference type="EMBL" id="KAJ1897484.1"/>
    </source>
</evidence>
<sequence>MDIDEAHQTIKTAIAPAEATFKTTISKQPFYYFAVELITSSSGPASEIDIDAQKFHSYMTAVLVQWLGAVGSGMSLDILSYTAPRAIVRVPYCKYKGIWQAMTVNSFKLMNGATARFSVVRGSAFYMGVVASSRSMF</sequence>
<accession>A0ACC1IMD7</accession>
<dbReference type="EMBL" id="JANBPG010000330">
    <property type="protein sequence ID" value="KAJ1897484.1"/>
    <property type="molecule type" value="Genomic_DNA"/>
</dbReference>
<proteinExistence type="predicted"/>
<reference evidence="1" key="1">
    <citation type="submission" date="2022-07" db="EMBL/GenBank/DDBJ databases">
        <title>Phylogenomic reconstructions and comparative analyses of Kickxellomycotina fungi.</title>
        <authorList>
            <person name="Reynolds N.K."/>
            <person name="Stajich J.E."/>
            <person name="Barry K."/>
            <person name="Grigoriev I.V."/>
            <person name="Crous P."/>
            <person name="Smith M.E."/>
        </authorList>
    </citation>
    <scope>NUCLEOTIDE SEQUENCE</scope>
    <source>
        <strain evidence="1">Benny 63K</strain>
    </source>
</reference>
<dbReference type="Proteomes" id="UP001150581">
    <property type="component" value="Unassembled WGS sequence"/>
</dbReference>
<comment type="caution">
    <text evidence="1">The sequence shown here is derived from an EMBL/GenBank/DDBJ whole genome shotgun (WGS) entry which is preliminary data.</text>
</comment>
<keyword evidence="2" id="KW-1185">Reference proteome</keyword>